<feature type="transmembrane region" description="Helical" evidence="1">
    <location>
        <begin position="61"/>
        <end position="78"/>
    </location>
</feature>
<dbReference type="RefSeq" id="WP_322776256.1">
    <property type="nucleotide sequence ID" value="NZ_JARJFB010000013.1"/>
</dbReference>
<accession>A0ABU5NB02</accession>
<keyword evidence="1" id="KW-0472">Membrane</keyword>
<organism evidence="2 3">
    <name type="scientific">Candidatus Megaera venefica</name>
    <dbReference type="NCBI Taxonomy" id="2055910"/>
    <lineage>
        <taxon>Bacteria</taxon>
        <taxon>Pseudomonadati</taxon>
        <taxon>Pseudomonadota</taxon>
        <taxon>Alphaproteobacteria</taxon>
        <taxon>Rickettsiales</taxon>
        <taxon>Rickettsiaceae</taxon>
        <taxon>Candidatus Megaera</taxon>
    </lineage>
</organism>
<gene>
    <name evidence="2" type="ORF">Megvenef_00312</name>
</gene>
<protein>
    <submittedName>
        <fullName evidence="2">Uncharacterized protein</fullName>
    </submittedName>
</protein>
<evidence type="ECO:0000313" key="3">
    <source>
        <dbReference type="Proteomes" id="UP001291687"/>
    </source>
</evidence>
<feature type="transmembrane region" description="Helical" evidence="1">
    <location>
        <begin position="32"/>
        <end position="49"/>
    </location>
</feature>
<dbReference type="EMBL" id="JARJFB010000013">
    <property type="protein sequence ID" value="MEA0970353.1"/>
    <property type="molecule type" value="Genomic_DNA"/>
</dbReference>
<evidence type="ECO:0000256" key="1">
    <source>
        <dbReference type="SAM" id="Phobius"/>
    </source>
</evidence>
<proteinExistence type="predicted"/>
<comment type="caution">
    <text evidence="2">The sequence shown here is derived from an EMBL/GenBank/DDBJ whole genome shotgun (WGS) entry which is preliminary data.</text>
</comment>
<reference evidence="2 3" key="1">
    <citation type="submission" date="2023-03" db="EMBL/GenBank/DDBJ databases">
        <title>Host association and intracellularity evolved multiple times independently in the Rickettsiales.</title>
        <authorList>
            <person name="Castelli M."/>
            <person name="Nardi T."/>
            <person name="Gammuto L."/>
            <person name="Bellinzona G."/>
            <person name="Sabaneyeva E."/>
            <person name="Potekhin A."/>
            <person name="Serra V."/>
            <person name="Petroni G."/>
            <person name="Sassera D."/>
        </authorList>
    </citation>
    <scope>NUCLEOTIDE SEQUENCE [LARGE SCALE GENOMIC DNA]</scope>
    <source>
        <strain evidence="2 3">Sr 2-6</strain>
    </source>
</reference>
<keyword evidence="3" id="KW-1185">Reference proteome</keyword>
<keyword evidence="1" id="KW-0812">Transmembrane</keyword>
<name>A0ABU5NB02_9RICK</name>
<feature type="transmembrane region" description="Helical" evidence="1">
    <location>
        <begin position="116"/>
        <end position="133"/>
    </location>
</feature>
<evidence type="ECO:0000313" key="2">
    <source>
        <dbReference type="EMBL" id="MEA0970353.1"/>
    </source>
</evidence>
<dbReference type="Proteomes" id="UP001291687">
    <property type="component" value="Unassembled WGS sequence"/>
</dbReference>
<feature type="transmembrane region" description="Helical" evidence="1">
    <location>
        <begin position="85"/>
        <end position="104"/>
    </location>
</feature>
<sequence length="183" mass="20476">MNGKNQNIDKCYGNLESVKNCAVKMLKSPSNIVLIILTYVTWSMLGMSYSSNQNFDMTVTPQYYVMLLSFISILAALINYNTKLVLLAIVGAITVVVSLLAIVTSKIGVICLGYPIGYYVICPMSIFLFLLQIKQITCFAWCQYCEVLKSGKVSDIAKDSSDNFIKEVTKHDPRNNKQQNSKK</sequence>
<keyword evidence="1" id="KW-1133">Transmembrane helix</keyword>